<protein>
    <submittedName>
        <fullName evidence="1">Uncharacterized protein</fullName>
    </submittedName>
</protein>
<dbReference type="RefSeq" id="WP_039772235.1">
    <property type="nucleotide sequence ID" value="NZ_JTGH01000024.1"/>
</dbReference>
<accession>A0AAE2A3K9</accession>
<dbReference type="AlphaFoldDB" id="A0AAE2A3K9"/>
<proteinExistence type="predicted"/>
<organism evidence="1 2">
    <name type="scientific">Pseudomonas fluorescens</name>
    <dbReference type="NCBI Taxonomy" id="294"/>
    <lineage>
        <taxon>Bacteria</taxon>
        <taxon>Pseudomonadati</taxon>
        <taxon>Pseudomonadota</taxon>
        <taxon>Gammaproteobacteria</taxon>
        <taxon>Pseudomonadales</taxon>
        <taxon>Pseudomonadaceae</taxon>
        <taxon>Pseudomonas</taxon>
    </lineage>
</organism>
<dbReference type="EMBL" id="JTGH01000024">
    <property type="protein sequence ID" value="KIF56197.1"/>
    <property type="molecule type" value="Genomic_DNA"/>
</dbReference>
<evidence type="ECO:0000313" key="1">
    <source>
        <dbReference type="EMBL" id="KIF56197.1"/>
    </source>
</evidence>
<reference evidence="1 2" key="1">
    <citation type="submission" date="2014-11" db="EMBL/GenBank/DDBJ databases">
        <title>Draft genome sequence of Pseudomonas fluorescens strains SF4c SF39a.</title>
        <authorList>
            <person name="Underwood G.E."/>
            <person name="Ly L.K."/>
            <person name="Bitzer A.S."/>
            <person name="Godino A."/>
            <person name="Bucci V."/>
            <person name="Fischer S."/>
            <person name="Silby M.W."/>
        </authorList>
    </citation>
    <scope>NUCLEOTIDE SEQUENCE [LARGE SCALE GENOMIC DNA]</scope>
    <source>
        <strain evidence="1 2">SF4c</strain>
    </source>
</reference>
<evidence type="ECO:0000313" key="2">
    <source>
        <dbReference type="Proteomes" id="UP000031587"/>
    </source>
</evidence>
<dbReference type="Proteomes" id="UP000031587">
    <property type="component" value="Unassembled WGS sequence"/>
</dbReference>
<gene>
    <name evidence="1" type="ORF">QS95_25260</name>
</gene>
<name>A0AAE2A3K9_PSEFL</name>
<comment type="caution">
    <text evidence="1">The sequence shown here is derived from an EMBL/GenBank/DDBJ whole genome shotgun (WGS) entry which is preliminary data.</text>
</comment>
<sequence>MNDVTSKDADDAIEVLSRFLRDSLDIEAKDVPDIDDVKVAIAALIIWNNFDETDYEIKNLIRVFESKKAISYADLNSQLKDFVPYAMQLREIQKARSVFDDPSPDDLF</sequence>